<evidence type="ECO:0000259" key="6">
    <source>
        <dbReference type="Pfam" id="PF01490"/>
    </source>
</evidence>
<feature type="transmembrane region" description="Helical" evidence="5">
    <location>
        <begin position="112"/>
        <end position="131"/>
    </location>
</feature>
<reference evidence="8" key="1">
    <citation type="submission" date="2022-11" db="UniProtKB">
        <authorList>
            <consortium name="WormBaseParasite"/>
        </authorList>
    </citation>
    <scope>IDENTIFICATION</scope>
</reference>
<dbReference type="AlphaFoldDB" id="A0A915LTN4"/>
<feature type="domain" description="Amino acid transporter transmembrane" evidence="6">
    <location>
        <begin position="24"/>
        <end position="159"/>
    </location>
</feature>
<comment type="subcellular location">
    <subcellularLocation>
        <location evidence="1">Membrane</location>
        <topology evidence="1">Multi-pass membrane protein</topology>
    </subcellularLocation>
</comment>
<evidence type="ECO:0000256" key="2">
    <source>
        <dbReference type="ARBA" id="ARBA00022692"/>
    </source>
</evidence>
<protein>
    <submittedName>
        <fullName evidence="8">Amino acid transporter transmembrane domain-containing protein</fullName>
    </submittedName>
</protein>
<evidence type="ECO:0000256" key="4">
    <source>
        <dbReference type="ARBA" id="ARBA00023136"/>
    </source>
</evidence>
<keyword evidence="4 5" id="KW-0472">Membrane</keyword>
<name>A0A915LTN4_MELJA</name>
<dbReference type="Pfam" id="PF01490">
    <property type="entry name" value="Aa_trans"/>
    <property type="match status" value="1"/>
</dbReference>
<dbReference type="PANTHER" id="PTHR22950:SF472">
    <property type="entry name" value="AMINO ACID TRANSPORTER TRANSMEMBRANE DOMAIN-CONTAINING PROTEIN"/>
    <property type="match status" value="1"/>
</dbReference>
<dbReference type="GO" id="GO:0015179">
    <property type="term" value="F:L-amino acid transmembrane transporter activity"/>
    <property type="evidence" value="ECO:0007669"/>
    <property type="project" value="TreeGrafter"/>
</dbReference>
<dbReference type="PANTHER" id="PTHR22950">
    <property type="entry name" value="AMINO ACID TRANSPORTER"/>
    <property type="match status" value="1"/>
</dbReference>
<evidence type="ECO:0000313" key="7">
    <source>
        <dbReference type="Proteomes" id="UP000887561"/>
    </source>
</evidence>
<accession>A0A915LTN4</accession>
<dbReference type="WBParaSite" id="scaffold19142_cov168.g19136">
    <property type="protein sequence ID" value="scaffold19142_cov168.g19136"/>
    <property type="gene ID" value="scaffold19142_cov168.g19136"/>
</dbReference>
<sequence>MNIDPTISHEMLFSERPRTAFTMSPDQALFSLVKVMLGTGLLSLPLAFKHSGLWLGLFLLIIICGVCTYCCRNLVHSSVFLCNRKRQEIMDYGNVMRNAIECGPPWINQRGYFFNTMFIAQLGFCCVYFVFMADNLKQFFDETSCIHISQAGWIAMLLVPTL</sequence>
<feature type="transmembrane region" description="Helical" evidence="5">
    <location>
        <begin position="28"/>
        <end position="48"/>
    </location>
</feature>
<evidence type="ECO:0000256" key="3">
    <source>
        <dbReference type="ARBA" id="ARBA00022989"/>
    </source>
</evidence>
<proteinExistence type="predicted"/>
<feature type="transmembrane region" description="Helical" evidence="5">
    <location>
        <begin position="54"/>
        <end position="75"/>
    </location>
</feature>
<dbReference type="GO" id="GO:0005774">
    <property type="term" value="C:vacuolar membrane"/>
    <property type="evidence" value="ECO:0007669"/>
    <property type="project" value="TreeGrafter"/>
</dbReference>
<dbReference type="Proteomes" id="UP000887561">
    <property type="component" value="Unplaced"/>
</dbReference>
<keyword evidence="7" id="KW-1185">Reference proteome</keyword>
<evidence type="ECO:0000256" key="1">
    <source>
        <dbReference type="ARBA" id="ARBA00004141"/>
    </source>
</evidence>
<keyword evidence="3 5" id="KW-1133">Transmembrane helix</keyword>
<keyword evidence="2 5" id="KW-0812">Transmembrane</keyword>
<organism evidence="7 8">
    <name type="scientific">Meloidogyne javanica</name>
    <name type="common">Root-knot nematode worm</name>
    <dbReference type="NCBI Taxonomy" id="6303"/>
    <lineage>
        <taxon>Eukaryota</taxon>
        <taxon>Metazoa</taxon>
        <taxon>Ecdysozoa</taxon>
        <taxon>Nematoda</taxon>
        <taxon>Chromadorea</taxon>
        <taxon>Rhabditida</taxon>
        <taxon>Tylenchina</taxon>
        <taxon>Tylenchomorpha</taxon>
        <taxon>Tylenchoidea</taxon>
        <taxon>Meloidogynidae</taxon>
        <taxon>Meloidogyninae</taxon>
        <taxon>Meloidogyne</taxon>
        <taxon>Meloidogyne incognita group</taxon>
    </lineage>
</organism>
<dbReference type="InterPro" id="IPR013057">
    <property type="entry name" value="AA_transpt_TM"/>
</dbReference>
<evidence type="ECO:0000313" key="8">
    <source>
        <dbReference type="WBParaSite" id="scaffold19142_cov168.g19136"/>
    </source>
</evidence>
<evidence type="ECO:0000256" key="5">
    <source>
        <dbReference type="SAM" id="Phobius"/>
    </source>
</evidence>